<dbReference type="PROSITE" id="PS50104">
    <property type="entry name" value="TIR"/>
    <property type="match status" value="1"/>
</dbReference>
<name>A0A815HGJ3_ADIRI</name>
<dbReference type="Proteomes" id="UP000663828">
    <property type="component" value="Unassembled WGS sequence"/>
</dbReference>
<comment type="caution">
    <text evidence="4">The sequence shown here is derived from an EMBL/GenBank/DDBJ whole genome shotgun (WGS) entry which is preliminary data.</text>
</comment>
<dbReference type="InterPro" id="IPR035897">
    <property type="entry name" value="Toll_tir_struct_dom_sf"/>
</dbReference>
<dbReference type="InterPro" id="IPR000157">
    <property type="entry name" value="TIR_dom"/>
</dbReference>
<dbReference type="Pfam" id="PF00531">
    <property type="entry name" value="Death"/>
    <property type="match status" value="1"/>
</dbReference>
<evidence type="ECO:0000313" key="5">
    <source>
        <dbReference type="Proteomes" id="UP000663828"/>
    </source>
</evidence>
<dbReference type="Gene3D" id="1.10.533.10">
    <property type="entry name" value="Death Domain, Fas"/>
    <property type="match status" value="1"/>
</dbReference>
<evidence type="ECO:0000313" key="6">
    <source>
        <dbReference type="Proteomes" id="UP000663852"/>
    </source>
</evidence>
<dbReference type="Proteomes" id="UP000663852">
    <property type="component" value="Unassembled WGS sequence"/>
</dbReference>
<evidence type="ECO:0008006" key="7">
    <source>
        <dbReference type="Google" id="ProtNLM"/>
    </source>
</evidence>
<feature type="domain" description="Death" evidence="1">
    <location>
        <begin position="845"/>
        <end position="924"/>
    </location>
</feature>
<dbReference type="InterPro" id="IPR011029">
    <property type="entry name" value="DEATH-like_dom_sf"/>
</dbReference>
<accession>A0A815HGJ3</accession>
<evidence type="ECO:0000313" key="4">
    <source>
        <dbReference type="EMBL" id="CAF1352029.1"/>
    </source>
</evidence>
<proteinExistence type="predicted"/>
<dbReference type="InterPro" id="IPR000488">
    <property type="entry name" value="Death_dom"/>
</dbReference>
<dbReference type="EMBL" id="CAJNOJ010000265">
    <property type="protein sequence ID" value="CAF1352029.1"/>
    <property type="molecule type" value="Genomic_DNA"/>
</dbReference>
<feature type="domain" description="TIR" evidence="2">
    <location>
        <begin position="1120"/>
        <end position="1241"/>
    </location>
</feature>
<evidence type="ECO:0000259" key="1">
    <source>
        <dbReference type="PROSITE" id="PS50017"/>
    </source>
</evidence>
<organism evidence="4 6">
    <name type="scientific">Adineta ricciae</name>
    <name type="common">Rotifer</name>
    <dbReference type="NCBI Taxonomy" id="249248"/>
    <lineage>
        <taxon>Eukaryota</taxon>
        <taxon>Metazoa</taxon>
        <taxon>Spiralia</taxon>
        <taxon>Gnathifera</taxon>
        <taxon>Rotifera</taxon>
        <taxon>Eurotatoria</taxon>
        <taxon>Bdelloidea</taxon>
        <taxon>Adinetida</taxon>
        <taxon>Adinetidae</taxon>
        <taxon>Adineta</taxon>
    </lineage>
</organism>
<dbReference type="Gene3D" id="3.40.50.10140">
    <property type="entry name" value="Toll/interleukin-1 receptor homology (TIR) domain"/>
    <property type="match status" value="1"/>
</dbReference>
<dbReference type="GO" id="GO:0007165">
    <property type="term" value="P:signal transduction"/>
    <property type="evidence" value="ECO:0007669"/>
    <property type="project" value="InterPro"/>
</dbReference>
<dbReference type="EMBL" id="CAJNOR010000177">
    <property type="protein sequence ID" value="CAF0828565.1"/>
    <property type="molecule type" value="Genomic_DNA"/>
</dbReference>
<dbReference type="PROSITE" id="PS50017">
    <property type="entry name" value="DEATH_DOMAIN"/>
    <property type="match status" value="1"/>
</dbReference>
<evidence type="ECO:0000313" key="3">
    <source>
        <dbReference type="EMBL" id="CAF0828565.1"/>
    </source>
</evidence>
<gene>
    <name evidence="4" type="ORF">EDS130_LOCUS33333</name>
    <name evidence="3" type="ORF">XAT740_LOCUS4338</name>
</gene>
<dbReference type="Pfam" id="PF13676">
    <property type="entry name" value="TIR_2"/>
    <property type="match status" value="1"/>
</dbReference>
<dbReference type="PANTHER" id="PTHR47508:SF1">
    <property type="entry name" value="NON-SPECIFIC SERINE_THREONINE PROTEIN KINASE"/>
    <property type="match status" value="1"/>
</dbReference>
<reference evidence="4" key="1">
    <citation type="submission" date="2021-02" db="EMBL/GenBank/DDBJ databases">
        <authorList>
            <person name="Nowell W R."/>
        </authorList>
    </citation>
    <scope>NUCLEOTIDE SEQUENCE</scope>
</reference>
<sequence>MDAIIQKLTHDNDLFNDQWQDTFKLIHGTPMTVNSKLILNALADYVLEDSSPSIPKYILITTVVRRMIDENVSIESEALVKILVNVINRSKTDEWSLHLLQTIYVNFQIGEQLITDPLRNDLIEQILRSLQQKTFVFTSDDDKQRWQAFLSHILFSRSIHDHNILNKQQILTNMKTAFQQFYQHAVQQSGQCSIWMDIVRIFETSLPEIYPPDINLPIECISPDYVNHLIRTYKENIDLIKTNFSQLLNIIEQLVLSNQYEYAHLFTMKLITPNLSTIDLESLLRKMIALCAMVTDRDSLCTKILGELVSELVISNTMNIFAGLYFDLAMAILQLHTIKAPRFSRDLLRLKDFYSWTEMADSLAELLKRCISYDALNNTENFNNLDCLEDIVEIIVDKGQVYSNIGKVLYPIAVETILRWSNSDLHFDTHVYRTGKRILDLIDVEQINEEICIKLITALQNRVNHSINGEFTRDNSCFFTEISSRLAMFFQKHQRLSTRVHSLLSALFTSLLDYPSYDEDQNPSFGHILMAIMTLRVAMTVCNENDARLYEPYLDRVYQMVQNDEQTSLYQWWIQFWLIMGVKIPSVAVNHIEQFLEHTFNTKDMDFCGLLTTLYQLHPELFCQHIDKLVNFLLSDYGQHLMSLSCLFQLMMRDHPERIISKHIEQIFTVIETVPFNSSLCAFIQSLSAVVNYYPYLFHSHRDKLFQFIIRTPSLLIYQCFQKYLVISILTSDKSKANEQIDHLIEILTNEKCSQQMQKEIVYTCLLIALKDKRLLIDRRDDFVIPEGALLLNYLDDTIVHEAEQADIQRAQADLKQIEIIVHQTRVKMHENQLAISYSDIPAWASKVAEVLNRRSNKDWRSLAKQLGYSLTEIKHWMMKKDPCMALFHEWFTTHELDEAVFSLIKALANIDRHDAEQIIRQAALEAGQVIPDDLSIDTKRRPPIYLSFHSSNIQFTTTLKENLANTGYLCQLYDEHTELKTIRGAKVIICCIDRFYIQSEHCSKMIKMLLDMKKPFIILHIDEQASWLPCEGICQSVFHDSTYIKFGNSKNNEDWPENSFPELLAHIRYYVAPDCHTITDKYHHWFVPRLNDLIFLKYLSNEHHKTDEISLDNLPLVVLHPQIVLSYQWDSRRDVLLLYKHLTQLGYRVWLDLFQMAGGDTLVEKFDETIQQASCLLACITPAYMKAIHCQHQLSQANMLQKSVLPVLLEETAAWSVSAVDWRQSNECDRWKGRQFENLLAHLRKIVPTVQADKPRHLLEMQRPVSASREHVDHIHQRSKRISSASLVPESQACSVM</sequence>
<protein>
    <recommendedName>
        <fullName evidence="7">Death domain-containing protein</fullName>
    </recommendedName>
</protein>
<dbReference type="PANTHER" id="PTHR47508">
    <property type="entry name" value="SAM DOMAIN-CONTAINING PROTEIN-RELATED"/>
    <property type="match status" value="1"/>
</dbReference>
<keyword evidence="5" id="KW-1185">Reference proteome</keyword>
<evidence type="ECO:0000259" key="2">
    <source>
        <dbReference type="PROSITE" id="PS50104"/>
    </source>
</evidence>
<dbReference type="OrthoDB" id="6078042at2759"/>
<dbReference type="SUPFAM" id="SSF47986">
    <property type="entry name" value="DEATH domain"/>
    <property type="match status" value="1"/>
</dbReference>
<dbReference type="SUPFAM" id="SSF52200">
    <property type="entry name" value="Toll/Interleukin receptor TIR domain"/>
    <property type="match status" value="1"/>
</dbReference>